<name>A0ACC1MD65_9APHY</name>
<keyword evidence="2" id="KW-1185">Reference proteome</keyword>
<comment type="caution">
    <text evidence="1">The sequence shown here is derived from an EMBL/GenBank/DDBJ whole genome shotgun (WGS) entry which is preliminary data.</text>
</comment>
<evidence type="ECO:0000313" key="2">
    <source>
        <dbReference type="Proteomes" id="UP001144978"/>
    </source>
</evidence>
<dbReference type="Proteomes" id="UP001144978">
    <property type="component" value="Unassembled WGS sequence"/>
</dbReference>
<proteinExistence type="predicted"/>
<sequence length="297" mass="33548">MSDGETLERVWAITNALARRTKEMSAGHRHDILNDHYSDMNLRRLQHMVDDLVKYLEVAEARLTSANEYITDVEKSLESNPDVDLDAWRREEREWQAKVLDITKHKNLENPYEPPREVALSTKAIAESLKAERVVHHGAEATGIVGAVEQVIRIREQSMALRKKVVAFKGGEKARTRMAEEMETFRRQRKACQEDYEACIKPILDAVLKDLDDREFGDSFPARDSSDDTACGIPALPSVEQASKPAFAARGAAADVATGWYDEASDIAFLLPSDMHSAARQTRRWTSCASISQRTYR</sequence>
<reference evidence="1" key="1">
    <citation type="submission" date="2022-08" db="EMBL/GenBank/DDBJ databases">
        <title>Genome Sequence of Pycnoporus sanguineus.</title>
        <authorList>
            <person name="Buettner E."/>
        </authorList>
    </citation>
    <scope>NUCLEOTIDE SEQUENCE</scope>
    <source>
        <strain evidence="1">CG-C14</strain>
    </source>
</reference>
<protein>
    <submittedName>
        <fullName evidence="1">Uncharacterized protein</fullName>
    </submittedName>
</protein>
<dbReference type="EMBL" id="JANSHE010007485">
    <property type="protein sequence ID" value="KAJ2959852.1"/>
    <property type="molecule type" value="Genomic_DNA"/>
</dbReference>
<evidence type="ECO:0000313" key="1">
    <source>
        <dbReference type="EMBL" id="KAJ2959852.1"/>
    </source>
</evidence>
<accession>A0ACC1MD65</accession>
<organism evidence="1 2">
    <name type="scientific">Trametes sanguinea</name>
    <dbReference type="NCBI Taxonomy" id="158606"/>
    <lineage>
        <taxon>Eukaryota</taxon>
        <taxon>Fungi</taxon>
        <taxon>Dikarya</taxon>
        <taxon>Basidiomycota</taxon>
        <taxon>Agaricomycotina</taxon>
        <taxon>Agaricomycetes</taxon>
        <taxon>Polyporales</taxon>
        <taxon>Polyporaceae</taxon>
        <taxon>Trametes</taxon>
    </lineage>
</organism>
<gene>
    <name evidence="1" type="ORF">NUW54_g14461</name>
</gene>